<dbReference type="InterPro" id="IPR000182">
    <property type="entry name" value="GNAT_dom"/>
</dbReference>
<dbReference type="Gene3D" id="3.40.630.30">
    <property type="match status" value="1"/>
</dbReference>
<dbReference type="OrthoDB" id="20916at2"/>
<dbReference type="Proteomes" id="UP000325755">
    <property type="component" value="Chromosome"/>
</dbReference>
<keyword evidence="2" id="KW-0808">Transferase</keyword>
<accession>A0A5Q0BLR1</accession>
<dbReference type="InParanoid" id="A0A5Q0BLR1"/>
<keyword evidence="3" id="KW-1185">Reference proteome</keyword>
<dbReference type="AlphaFoldDB" id="A0A5Q0BLR1"/>
<dbReference type="KEGG" id="mmob:F6R98_10865"/>
<dbReference type="InterPro" id="IPR041496">
    <property type="entry name" value="YitH/HolE_GNAT"/>
</dbReference>
<gene>
    <name evidence="2" type="ORF">F6R98_10865</name>
</gene>
<dbReference type="RefSeq" id="WP_153249041.1">
    <property type="nucleotide sequence ID" value="NZ_CP044205.1"/>
</dbReference>
<dbReference type="Pfam" id="PF18014">
    <property type="entry name" value="Acetyltransf_18"/>
    <property type="match status" value="1"/>
</dbReference>
<protein>
    <submittedName>
        <fullName evidence="2">GNAT family N-acetyltransferase</fullName>
    </submittedName>
</protein>
<dbReference type="InterPro" id="IPR016181">
    <property type="entry name" value="Acyl_CoA_acyltransferase"/>
</dbReference>
<dbReference type="PANTHER" id="PTHR47237:SF1">
    <property type="entry name" value="SLL0310 PROTEIN"/>
    <property type="match status" value="1"/>
</dbReference>
<dbReference type="EMBL" id="CP044205">
    <property type="protein sequence ID" value="QFY43058.1"/>
    <property type="molecule type" value="Genomic_DNA"/>
</dbReference>
<dbReference type="SUPFAM" id="SSF55729">
    <property type="entry name" value="Acyl-CoA N-acyltransferases (Nat)"/>
    <property type="match status" value="1"/>
</dbReference>
<dbReference type="GO" id="GO:0016747">
    <property type="term" value="F:acyltransferase activity, transferring groups other than amino-acyl groups"/>
    <property type="evidence" value="ECO:0007669"/>
    <property type="project" value="InterPro"/>
</dbReference>
<dbReference type="PANTHER" id="PTHR47237">
    <property type="entry name" value="SLL0310 PROTEIN"/>
    <property type="match status" value="1"/>
</dbReference>
<dbReference type="Pfam" id="PF00583">
    <property type="entry name" value="Acetyltransf_1"/>
    <property type="match status" value="1"/>
</dbReference>
<evidence type="ECO:0000259" key="1">
    <source>
        <dbReference type="PROSITE" id="PS51186"/>
    </source>
</evidence>
<feature type="domain" description="N-acetyltransferase" evidence="1">
    <location>
        <begin position="3"/>
        <end position="140"/>
    </location>
</feature>
<evidence type="ECO:0000313" key="2">
    <source>
        <dbReference type="EMBL" id="QFY43058.1"/>
    </source>
</evidence>
<evidence type="ECO:0000313" key="3">
    <source>
        <dbReference type="Proteomes" id="UP000325755"/>
    </source>
</evidence>
<reference evidence="2 3" key="1">
    <citation type="submission" date="2019-09" db="EMBL/GenBank/DDBJ databases">
        <title>Ecophysiology of the spiral-shaped methanotroph Methylospira mobilis as revealed by the complete genome sequence.</title>
        <authorList>
            <person name="Oshkin I.Y."/>
            <person name="Dedysh S.N."/>
            <person name="Miroshnikov K."/>
            <person name="Danilova O.V."/>
            <person name="Hakobyan A."/>
            <person name="Liesack W."/>
        </authorList>
    </citation>
    <scope>NUCLEOTIDE SEQUENCE [LARGE SCALE GENOMIC DNA]</scope>
    <source>
        <strain evidence="2 3">Shm1</strain>
    </source>
</reference>
<proteinExistence type="predicted"/>
<name>A0A5Q0BLR1_9GAMM</name>
<organism evidence="2 3">
    <name type="scientific">Candidatus Methylospira mobilis</name>
    <dbReference type="NCBI Taxonomy" id="1808979"/>
    <lineage>
        <taxon>Bacteria</taxon>
        <taxon>Pseudomonadati</taxon>
        <taxon>Pseudomonadota</taxon>
        <taxon>Gammaproteobacteria</taxon>
        <taxon>Methylococcales</taxon>
        <taxon>Methylococcaceae</taxon>
        <taxon>Candidatus Methylospira</taxon>
    </lineage>
</organism>
<sequence>MNYEIRRMRRQDLDTAIEWAALEGWNPGLNDAEVFYNTDPQGFFMAWQGSEAIGSVSGVKYPQQSFGFFGLFIVKKAFRGQGVGTALKDCALEYLAECNNGLDGVMEKVDYYQRFGFHQAYKNIRYGGRIAGNSRFEPAPELLPVGEVPFTKINAYDHQVFPADRPQFLRDWLIMPQARGLACYDGRALHGYGVIRKSRDGYRIGPLFADDGNIAEKLFLGLVKDIGDANVFLDTPDACTAAVSLAEKYGLAPVFATARMYSQEAPRVDLQKMFGVTTFELG</sequence>
<dbReference type="InterPro" id="IPR052729">
    <property type="entry name" value="Acyl/Acetyltrans_Enzymes"/>
</dbReference>
<dbReference type="CDD" id="cd04301">
    <property type="entry name" value="NAT_SF"/>
    <property type="match status" value="1"/>
</dbReference>
<dbReference type="PROSITE" id="PS51186">
    <property type="entry name" value="GNAT"/>
    <property type="match status" value="1"/>
</dbReference>
<dbReference type="Gene3D" id="3.40.630.90">
    <property type="match status" value="1"/>
</dbReference>